<name>A0A3S5AT58_9PLAT</name>
<keyword evidence="2" id="KW-0732">Signal</keyword>
<dbReference type="InterPro" id="IPR036045">
    <property type="entry name" value="Sec1-like_sf"/>
</dbReference>
<gene>
    <name evidence="3" type="ORF">PXEA_LOCUS30610</name>
</gene>
<proteinExistence type="predicted"/>
<comment type="caution">
    <text evidence="3">The sequence shown here is derived from an EMBL/GenBank/DDBJ whole genome shotgun (WGS) entry which is preliminary data.</text>
</comment>
<evidence type="ECO:0000313" key="4">
    <source>
        <dbReference type="Proteomes" id="UP000784294"/>
    </source>
</evidence>
<dbReference type="Gene3D" id="3.40.50.1910">
    <property type="match status" value="1"/>
</dbReference>
<feature type="signal peptide" evidence="2">
    <location>
        <begin position="1"/>
        <end position="25"/>
    </location>
</feature>
<dbReference type="InterPro" id="IPR027482">
    <property type="entry name" value="Sec1-like_dom2"/>
</dbReference>
<evidence type="ECO:0000256" key="1">
    <source>
        <dbReference type="SAM" id="MobiDB-lite"/>
    </source>
</evidence>
<evidence type="ECO:0000256" key="2">
    <source>
        <dbReference type="SAM" id="SignalP"/>
    </source>
</evidence>
<evidence type="ECO:0000313" key="3">
    <source>
        <dbReference type="EMBL" id="VEL37170.1"/>
    </source>
</evidence>
<organism evidence="3 4">
    <name type="scientific">Protopolystoma xenopodis</name>
    <dbReference type="NCBI Taxonomy" id="117903"/>
    <lineage>
        <taxon>Eukaryota</taxon>
        <taxon>Metazoa</taxon>
        <taxon>Spiralia</taxon>
        <taxon>Lophotrochozoa</taxon>
        <taxon>Platyhelminthes</taxon>
        <taxon>Monogenea</taxon>
        <taxon>Polyopisthocotylea</taxon>
        <taxon>Polystomatidea</taxon>
        <taxon>Polystomatidae</taxon>
        <taxon>Protopolystoma</taxon>
    </lineage>
</organism>
<dbReference type="AlphaFoldDB" id="A0A3S5AT58"/>
<feature type="chain" id="PRO_5018643344" description="Syntaxin binding protein" evidence="2">
    <location>
        <begin position="26"/>
        <end position="208"/>
    </location>
</feature>
<reference evidence="3" key="1">
    <citation type="submission" date="2018-11" db="EMBL/GenBank/DDBJ databases">
        <authorList>
            <consortium name="Pathogen Informatics"/>
        </authorList>
    </citation>
    <scope>NUCLEOTIDE SEQUENCE</scope>
</reference>
<sequence>MLETNNHNARLFIAILFVALHPTDLISGRANDRGYLTLDQNASRNSGFIGSTGVVLGNFLGNVSPTSSTASSAAGVGSVVSGRSTPPVETRGPSARYHAPGTAGAGVRASNSLLSDISGTSLSARNIPGGATVGTLGGSGASGNSFSGGSCALPNSTADGPPMSAHCGPRLIVFILGGYTLSEAKICYEITRKVCYRTVFGIVKLNSI</sequence>
<feature type="region of interest" description="Disordered" evidence="1">
    <location>
        <begin position="68"/>
        <end position="104"/>
    </location>
</feature>
<dbReference type="SUPFAM" id="SSF56815">
    <property type="entry name" value="Sec1/munc18-like (SM) proteins"/>
    <property type="match status" value="1"/>
</dbReference>
<protein>
    <recommendedName>
        <fullName evidence="5">Syntaxin binding protein</fullName>
    </recommendedName>
</protein>
<dbReference type="Proteomes" id="UP000784294">
    <property type="component" value="Unassembled WGS sequence"/>
</dbReference>
<dbReference type="EMBL" id="CAAALY010254211">
    <property type="protein sequence ID" value="VEL37170.1"/>
    <property type="molecule type" value="Genomic_DNA"/>
</dbReference>
<accession>A0A3S5AT58</accession>
<dbReference type="OrthoDB" id="2228at2759"/>
<keyword evidence="4" id="KW-1185">Reference proteome</keyword>
<evidence type="ECO:0008006" key="5">
    <source>
        <dbReference type="Google" id="ProtNLM"/>
    </source>
</evidence>
<feature type="compositionally biased region" description="Low complexity" evidence="1">
    <location>
        <begin position="68"/>
        <end position="88"/>
    </location>
</feature>